<dbReference type="InterPro" id="IPR004902">
    <property type="entry name" value="Rhabdo_ncap_2"/>
</dbReference>
<keyword evidence="3" id="KW-1185">Reference proteome</keyword>
<proteinExistence type="predicted"/>
<comment type="subcellular location">
    <subcellularLocation>
        <location evidence="1">Virion</location>
    </subcellularLocation>
</comment>
<reference evidence="2 3" key="1">
    <citation type="journal article" date="2023" name="Life. Sci Alliance">
        <title>Evolutionary insights into 3D genome organization and epigenetic landscape of Vigna mungo.</title>
        <authorList>
            <person name="Junaid A."/>
            <person name="Singh B."/>
            <person name="Bhatia S."/>
        </authorList>
    </citation>
    <scope>NUCLEOTIDE SEQUENCE [LARGE SCALE GENOMIC DNA]</scope>
    <source>
        <strain evidence="2">Urdbean</strain>
    </source>
</reference>
<dbReference type="EMBL" id="CP144700">
    <property type="protein sequence ID" value="WVZ24111.1"/>
    <property type="molecule type" value="Genomic_DNA"/>
</dbReference>
<protein>
    <submittedName>
        <fullName evidence="2">Uncharacterized protein</fullName>
    </submittedName>
</protein>
<evidence type="ECO:0000313" key="2">
    <source>
        <dbReference type="EMBL" id="WVZ24111.1"/>
    </source>
</evidence>
<dbReference type="AlphaFoldDB" id="A0AAQ3PAG9"/>
<dbReference type="Pfam" id="PF03216">
    <property type="entry name" value="Rhabdo_ncap_2"/>
    <property type="match status" value="1"/>
</dbReference>
<organism evidence="2 3">
    <name type="scientific">Vigna mungo</name>
    <name type="common">Black gram</name>
    <name type="synonym">Phaseolus mungo</name>
    <dbReference type="NCBI Taxonomy" id="3915"/>
    <lineage>
        <taxon>Eukaryota</taxon>
        <taxon>Viridiplantae</taxon>
        <taxon>Streptophyta</taxon>
        <taxon>Embryophyta</taxon>
        <taxon>Tracheophyta</taxon>
        <taxon>Spermatophyta</taxon>
        <taxon>Magnoliopsida</taxon>
        <taxon>eudicotyledons</taxon>
        <taxon>Gunneridae</taxon>
        <taxon>Pentapetalae</taxon>
        <taxon>rosids</taxon>
        <taxon>fabids</taxon>
        <taxon>Fabales</taxon>
        <taxon>Fabaceae</taxon>
        <taxon>Papilionoideae</taxon>
        <taxon>50 kb inversion clade</taxon>
        <taxon>NPAAA clade</taxon>
        <taxon>indigoferoid/millettioid clade</taxon>
        <taxon>Phaseoleae</taxon>
        <taxon>Vigna</taxon>
    </lineage>
</organism>
<evidence type="ECO:0000256" key="1">
    <source>
        <dbReference type="ARBA" id="ARBA00004328"/>
    </source>
</evidence>
<sequence length="142" mass="16322">MFPSFDELGIPEDIDCFSLDRSGMLDGGYTTTIHESGEIHENAMAYSFLACSILKYFVLSVDNFSNSLQNIQSGFRKFYARDFPLGAIDMERNTISNIHGQFTDDLVRNTLNRFLYNANHRGKINEVQSFLYDMYLEHNGIH</sequence>
<accession>A0AAQ3PAG9</accession>
<name>A0AAQ3PAG9_VIGMU</name>
<dbReference type="Proteomes" id="UP001374535">
    <property type="component" value="Chromosome 1"/>
</dbReference>
<evidence type="ECO:0000313" key="3">
    <source>
        <dbReference type="Proteomes" id="UP001374535"/>
    </source>
</evidence>
<gene>
    <name evidence="2" type="ORF">V8G54_002655</name>
</gene>